<dbReference type="EMBL" id="RFAR01000019">
    <property type="protein sequence ID" value="RMD00084.1"/>
    <property type="molecule type" value="Genomic_DNA"/>
</dbReference>
<feature type="region of interest" description="Disordered" evidence="1">
    <location>
        <begin position="30"/>
        <end position="66"/>
    </location>
</feature>
<reference evidence="3 4" key="1">
    <citation type="submission" date="2018-10" db="EMBL/GenBank/DDBJ databases">
        <title>Draft genome sequence of Aquitalea MWU14-2217 isolated from a wild cranberry bog in Provincetown, Massachusetts.</title>
        <authorList>
            <person name="Ebadzadsahrai G."/>
            <person name="Soby S."/>
        </authorList>
    </citation>
    <scope>NUCLEOTIDE SEQUENCE [LARGE SCALE GENOMIC DNA]</scope>
    <source>
        <strain evidence="3 4">MWU14-2217</strain>
    </source>
</reference>
<feature type="compositionally biased region" description="Polar residues" evidence="1">
    <location>
        <begin position="30"/>
        <end position="44"/>
    </location>
</feature>
<evidence type="ECO:0000313" key="4">
    <source>
        <dbReference type="Proteomes" id="UP000274139"/>
    </source>
</evidence>
<dbReference type="RefSeq" id="WP_103523815.1">
    <property type="nucleotide sequence ID" value="NZ_JAIZDC010000001.1"/>
</dbReference>
<dbReference type="Proteomes" id="UP000274139">
    <property type="component" value="Unassembled WGS sequence"/>
</dbReference>
<feature type="signal peptide" evidence="2">
    <location>
        <begin position="1"/>
        <end position="26"/>
    </location>
</feature>
<evidence type="ECO:0000256" key="2">
    <source>
        <dbReference type="SAM" id="SignalP"/>
    </source>
</evidence>
<feature type="compositionally biased region" description="Polar residues" evidence="1">
    <location>
        <begin position="54"/>
        <end position="66"/>
    </location>
</feature>
<keyword evidence="2" id="KW-0732">Signal</keyword>
<feature type="chain" id="PRO_5019372974" evidence="2">
    <location>
        <begin position="27"/>
        <end position="66"/>
    </location>
</feature>
<accession>A0A454JL06</accession>
<sequence length="66" mass="6823">MQKKLLVVAMLSLPLASLGLINLVFAATPAPQTQSEQPQASAAQGNPPDAAPEQGSSMPQPAEQQQ</sequence>
<evidence type="ECO:0000313" key="3">
    <source>
        <dbReference type="EMBL" id="RMD00084.1"/>
    </source>
</evidence>
<dbReference type="AlphaFoldDB" id="A0A454JL06"/>
<gene>
    <name evidence="3" type="ORF">EAY64_05665</name>
</gene>
<comment type="caution">
    <text evidence="3">The sequence shown here is derived from an EMBL/GenBank/DDBJ whole genome shotgun (WGS) entry which is preliminary data.</text>
</comment>
<dbReference type="OrthoDB" id="8594636at2"/>
<keyword evidence="4" id="KW-1185">Reference proteome</keyword>
<proteinExistence type="predicted"/>
<organism evidence="3 4">
    <name type="scientific">Aquitalea palustris</name>
    <dbReference type="NCBI Taxonomy" id="2480983"/>
    <lineage>
        <taxon>Bacteria</taxon>
        <taxon>Pseudomonadati</taxon>
        <taxon>Pseudomonadota</taxon>
        <taxon>Betaproteobacteria</taxon>
        <taxon>Neisseriales</taxon>
        <taxon>Chromobacteriaceae</taxon>
        <taxon>Aquitalea</taxon>
    </lineage>
</organism>
<evidence type="ECO:0000256" key="1">
    <source>
        <dbReference type="SAM" id="MobiDB-lite"/>
    </source>
</evidence>
<protein>
    <submittedName>
        <fullName evidence="3">Uncharacterized protein</fullName>
    </submittedName>
</protein>
<name>A0A454JL06_9NEIS</name>